<dbReference type="FunFam" id="3.40.47.10:FF:000010">
    <property type="entry name" value="Acetyl-CoA acetyltransferase (Thiolase)"/>
    <property type="match status" value="1"/>
</dbReference>
<evidence type="ECO:0000256" key="7">
    <source>
        <dbReference type="ARBA" id="ARBA00023098"/>
    </source>
</evidence>
<reference evidence="14" key="1">
    <citation type="journal article" date="2020" name="mSystems">
        <title>Genome- and Community-Level Interaction Insights into Carbon Utilization and Element Cycling Functions of Hydrothermarchaeota in Hydrothermal Sediment.</title>
        <authorList>
            <person name="Zhou Z."/>
            <person name="Liu Y."/>
            <person name="Xu W."/>
            <person name="Pan J."/>
            <person name="Luo Z.H."/>
            <person name="Li M."/>
        </authorList>
    </citation>
    <scope>NUCLEOTIDE SEQUENCE [LARGE SCALE GENOMIC DNA]</scope>
    <source>
        <strain evidence="14">SpSt-477</strain>
    </source>
</reference>
<dbReference type="GO" id="GO:0010124">
    <property type="term" value="P:phenylacetate catabolic process"/>
    <property type="evidence" value="ECO:0007669"/>
    <property type="project" value="TreeGrafter"/>
</dbReference>
<dbReference type="PANTHER" id="PTHR43853:SF8">
    <property type="entry name" value="3-KETOACYL-COA THIOLASE, PEROXISOMAL"/>
    <property type="match status" value="1"/>
</dbReference>
<evidence type="ECO:0000256" key="5">
    <source>
        <dbReference type="ARBA" id="ARBA00022832"/>
    </source>
</evidence>
<dbReference type="InterPro" id="IPR020615">
    <property type="entry name" value="Thiolase_acyl_enz_int_AS"/>
</dbReference>
<dbReference type="Pfam" id="PF02803">
    <property type="entry name" value="Thiolase_C"/>
    <property type="match status" value="1"/>
</dbReference>
<feature type="domain" description="Thiolase N-terminal" evidence="12">
    <location>
        <begin position="5"/>
        <end position="260"/>
    </location>
</feature>
<keyword evidence="8" id="KW-0576">Peroxisome</keyword>
<evidence type="ECO:0000256" key="2">
    <source>
        <dbReference type="ARBA" id="ARBA00005189"/>
    </source>
</evidence>
<keyword evidence="7" id="KW-0443">Lipid metabolism</keyword>
<evidence type="ECO:0000256" key="4">
    <source>
        <dbReference type="ARBA" id="ARBA00022679"/>
    </source>
</evidence>
<dbReference type="SUPFAM" id="SSF53901">
    <property type="entry name" value="Thiolase-like"/>
    <property type="match status" value="2"/>
</dbReference>
<feature type="domain" description="Thiolase C-terminal" evidence="13">
    <location>
        <begin position="268"/>
        <end position="389"/>
    </location>
</feature>
<dbReference type="AlphaFoldDB" id="A0A7C4RNR2"/>
<evidence type="ECO:0000256" key="9">
    <source>
        <dbReference type="ARBA" id="ARBA00023315"/>
    </source>
</evidence>
<dbReference type="Gene3D" id="3.40.47.10">
    <property type="match status" value="2"/>
</dbReference>
<comment type="pathway">
    <text evidence="2">Lipid metabolism.</text>
</comment>
<evidence type="ECO:0000256" key="8">
    <source>
        <dbReference type="ARBA" id="ARBA00023140"/>
    </source>
</evidence>
<dbReference type="GO" id="GO:0006635">
    <property type="term" value="P:fatty acid beta-oxidation"/>
    <property type="evidence" value="ECO:0007669"/>
    <property type="project" value="TreeGrafter"/>
</dbReference>
<dbReference type="InterPro" id="IPR002155">
    <property type="entry name" value="Thiolase"/>
</dbReference>
<dbReference type="CDD" id="cd00751">
    <property type="entry name" value="thiolase"/>
    <property type="match status" value="1"/>
</dbReference>
<dbReference type="PROSITE" id="PS00737">
    <property type="entry name" value="THIOLASE_2"/>
    <property type="match status" value="1"/>
</dbReference>
<evidence type="ECO:0000256" key="1">
    <source>
        <dbReference type="ARBA" id="ARBA00004275"/>
    </source>
</evidence>
<gene>
    <name evidence="14" type="ORF">ENS29_04960</name>
</gene>
<dbReference type="GO" id="GO:0003988">
    <property type="term" value="F:acetyl-CoA C-acyltransferase activity"/>
    <property type="evidence" value="ECO:0007669"/>
    <property type="project" value="UniProtKB-ARBA"/>
</dbReference>
<dbReference type="GO" id="GO:0005737">
    <property type="term" value="C:cytoplasm"/>
    <property type="evidence" value="ECO:0007669"/>
    <property type="project" value="UniProtKB-ARBA"/>
</dbReference>
<keyword evidence="9 11" id="KW-0012">Acyltransferase</keyword>
<sequence>MRDAYIVTSVRTPGCRRAKGAFKDTRPEDLLSFILSAAVEKTPNLDKKMVDDVMVGCSFPEAEQGLNIGRIATRMAGFPVEVSGATVNRFCSSGLEAIALASLRVMSGWSDIVIGAGVESMTYVPMGGNLPRPHPEYTKLHADMYTSMGITAENVANRYKISREKQDEFAYHSHRKAAEAKEKGLFTEIVPTPAVKFVMGPNGTYQKTTFIQSFDDGIRADTTIEGLAKLRPVFALNGTVTAGNSSQTTDGAAATLIMSENMVRELGLTPIAKLVCYTTVGCEPDEMGVGPRYAIPKLLKKAGMEIKDIGIYEINEAFASQAIYCIEELGIDFAKVNINGGAIALGHPLGCTGAKLCATLLANMQRTGAKYGIESMCIGGGMGAAALFELIDTWK</sequence>
<evidence type="ECO:0000256" key="11">
    <source>
        <dbReference type="RuleBase" id="RU003557"/>
    </source>
</evidence>
<evidence type="ECO:0000256" key="6">
    <source>
        <dbReference type="ARBA" id="ARBA00022946"/>
    </source>
</evidence>
<proteinExistence type="inferred from homology"/>
<comment type="caution">
    <text evidence="14">The sequence shown here is derived from an EMBL/GenBank/DDBJ whole genome shotgun (WGS) entry which is preliminary data.</text>
</comment>
<feature type="active site" description="Acyl-thioester intermediate" evidence="10">
    <location>
        <position position="91"/>
    </location>
</feature>
<accession>A0A7C4RNR2</accession>
<feature type="active site" description="Proton acceptor" evidence="10">
    <location>
        <position position="377"/>
    </location>
</feature>
<dbReference type="PANTHER" id="PTHR43853">
    <property type="entry name" value="3-KETOACYL-COA THIOLASE, PEROXISOMAL"/>
    <property type="match status" value="1"/>
</dbReference>
<dbReference type="PIRSF" id="PIRSF000429">
    <property type="entry name" value="Ac-CoA_Ac_transf"/>
    <property type="match status" value="1"/>
</dbReference>
<comment type="similarity">
    <text evidence="3 11">Belongs to the thiolase-like superfamily. Thiolase family.</text>
</comment>
<evidence type="ECO:0000259" key="12">
    <source>
        <dbReference type="Pfam" id="PF00108"/>
    </source>
</evidence>
<dbReference type="Pfam" id="PF00108">
    <property type="entry name" value="Thiolase_N"/>
    <property type="match status" value="1"/>
</dbReference>
<name>A0A7C4RNR2_9BACT</name>
<dbReference type="InterPro" id="IPR050215">
    <property type="entry name" value="Thiolase-like_sf_Thiolase"/>
</dbReference>
<organism evidence="14">
    <name type="scientific">Desulfatirhabdium butyrativorans</name>
    <dbReference type="NCBI Taxonomy" id="340467"/>
    <lineage>
        <taxon>Bacteria</taxon>
        <taxon>Pseudomonadati</taxon>
        <taxon>Thermodesulfobacteriota</taxon>
        <taxon>Desulfobacteria</taxon>
        <taxon>Desulfobacterales</taxon>
        <taxon>Desulfatirhabdiaceae</taxon>
        <taxon>Desulfatirhabdium</taxon>
    </lineage>
</organism>
<dbReference type="EMBL" id="DSUH01000111">
    <property type="protein sequence ID" value="HGU32188.1"/>
    <property type="molecule type" value="Genomic_DNA"/>
</dbReference>
<keyword evidence="6" id="KW-0809">Transit peptide</keyword>
<dbReference type="InterPro" id="IPR016039">
    <property type="entry name" value="Thiolase-like"/>
</dbReference>
<dbReference type="PROSITE" id="PS00098">
    <property type="entry name" value="THIOLASE_1"/>
    <property type="match status" value="1"/>
</dbReference>
<evidence type="ECO:0000259" key="13">
    <source>
        <dbReference type="Pfam" id="PF02803"/>
    </source>
</evidence>
<keyword evidence="5" id="KW-0276">Fatty acid metabolism</keyword>
<dbReference type="InterPro" id="IPR020617">
    <property type="entry name" value="Thiolase_C"/>
</dbReference>
<keyword evidence="4 11" id="KW-0808">Transferase</keyword>
<dbReference type="NCBIfam" id="TIGR01930">
    <property type="entry name" value="AcCoA-C-Actrans"/>
    <property type="match status" value="1"/>
</dbReference>
<evidence type="ECO:0000256" key="10">
    <source>
        <dbReference type="PIRSR" id="PIRSR000429-1"/>
    </source>
</evidence>
<dbReference type="InterPro" id="IPR020616">
    <property type="entry name" value="Thiolase_N"/>
</dbReference>
<evidence type="ECO:0000313" key="14">
    <source>
        <dbReference type="EMBL" id="HGU32188.1"/>
    </source>
</evidence>
<feature type="active site" description="Proton acceptor" evidence="10">
    <location>
        <position position="347"/>
    </location>
</feature>
<dbReference type="InterPro" id="IPR020613">
    <property type="entry name" value="Thiolase_CS"/>
</dbReference>
<protein>
    <submittedName>
        <fullName evidence="14">Thiolase family protein</fullName>
    </submittedName>
</protein>
<comment type="subcellular location">
    <subcellularLocation>
        <location evidence="1">Peroxisome</location>
    </subcellularLocation>
</comment>
<evidence type="ECO:0000256" key="3">
    <source>
        <dbReference type="ARBA" id="ARBA00010982"/>
    </source>
</evidence>